<reference evidence="8" key="1">
    <citation type="submission" date="2021-01" db="EMBL/GenBank/DDBJ databases">
        <title>Genome public.</title>
        <authorList>
            <person name="Liu C."/>
            <person name="Sun Q."/>
        </authorList>
    </citation>
    <scope>NUCLEOTIDE SEQUENCE</scope>
    <source>
        <strain evidence="8">YIM B02565</strain>
    </source>
</reference>
<dbReference type="Proteomes" id="UP000623681">
    <property type="component" value="Unassembled WGS sequence"/>
</dbReference>
<feature type="transmembrane region" description="Helical" evidence="6">
    <location>
        <begin position="365"/>
        <end position="385"/>
    </location>
</feature>
<feature type="transmembrane region" description="Helical" evidence="6">
    <location>
        <begin position="215"/>
        <end position="236"/>
    </location>
</feature>
<feature type="transmembrane region" description="Helical" evidence="6">
    <location>
        <begin position="12"/>
        <end position="36"/>
    </location>
</feature>
<dbReference type="SUPFAM" id="SSF103473">
    <property type="entry name" value="MFS general substrate transporter"/>
    <property type="match status" value="1"/>
</dbReference>
<accession>A0A937K670</accession>
<dbReference type="PANTHER" id="PTHR23530:SF1">
    <property type="entry name" value="PERMEASE, MAJOR FACILITATOR SUPERFAMILY-RELATED"/>
    <property type="match status" value="1"/>
</dbReference>
<dbReference type="PANTHER" id="PTHR23530">
    <property type="entry name" value="TRANSPORT PROTEIN-RELATED"/>
    <property type="match status" value="1"/>
</dbReference>
<organism evidence="8 9">
    <name type="scientific">Clostridium paridis</name>
    <dbReference type="NCBI Taxonomy" id="2803863"/>
    <lineage>
        <taxon>Bacteria</taxon>
        <taxon>Bacillati</taxon>
        <taxon>Bacillota</taxon>
        <taxon>Clostridia</taxon>
        <taxon>Eubacteriales</taxon>
        <taxon>Clostridiaceae</taxon>
        <taxon>Clostridium</taxon>
    </lineage>
</organism>
<feature type="domain" description="Major facilitator superfamily (MFS) profile" evidence="7">
    <location>
        <begin position="1"/>
        <end position="391"/>
    </location>
</feature>
<evidence type="ECO:0000313" key="9">
    <source>
        <dbReference type="Proteomes" id="UP000623681"/>
    </source>
</evidence>
<dbReference type="Gene3D" id="1.20.1250.20">
    <property type="entry name" value="MFS general substrate transporter like domains"/>
    <property type="match status" value="2"/>
</dbReference>
<dbReference type="InterPro" id="IPR036259">
    <property type="entry name" value="MFS_trans_sf"/>
</dbReference>
<feature type="transmembrane region" description="Helical" evidence="6">
    <location>
        <begin position="281"/>
        <end position="299"/>
    </location>
</feature>
<evidence type="ECO:0000256" key="5">
    <source>
        <dbReference type="ARBA" id="ARBA00023136"/>
    </source>
</evidence>
<evidence type="ECO:0000256" key="2">
    <source>
        <dbReference type="ARBA" id="ARBA00022448"/>
    </source>
</evidence>
<keyword evidence="9" id="KW-1185">Reference proteome</keyword>
<comment type="subcellular location">
    <subcellularLocation>
        <location evidence="1">Cell membrane</location>
        <topology evidence="1">Multi-pass membrane protein</topology>
    </subcellularLocation>
</comment>
<feature type="transmembrane region" description="Helical" evidence="6">
    <location>
        <begin position="164"/>
        <end position="184"/>
    </location>
</feature>
<evidence type="ECO:0000256" key="3">
    <source>
        <dbReference type="ARBA" id="ARBA00022692"/>
    </source>
</evidence>
<feature type="transmembrane region" description="Helical" evidence="6">
    <location>
        <begin position="337"/>
        <end position="359"/>
    </location>
</feature>
<comment type="caution">
    <text evidence="8">The sequence shown here is derived from an EMBL/GenBank/DDBJ whole genome shotgun (WGS) entry which is preliminary data.</text>
</comment>
<dbReference type="EMBL" id="JAESWA010000024">
    <property type="protein sequence ID" value="MBL4933403.1"/>
    <property type="molecule type" value="Genomic_DNA"/>
</dbReference>
<dbReference type="PROSITE" id="PS50850">
    <property type="entry name" value="MFS"/>
    <property type="match status" value="1"/>
</dbReference>
<protein>
    <submittedName>
        <fullName evidence="8">MFS transporter</fullName>
    </submittedName>
</protein>
<keyword evidence="3 6" id="KW-0812">Transmembrane</keyword>
<keyword evidence="5 6" id="KW-0472">Membrane</keyword>
<gene>
    <name evidence="8" type="ORF">JK634_16530</name>
</gene>
<feature type="transmembrane region" description="Helical" evidence="6">
    <location>
        <begin position="251"/>
        <end position="269"/>
    </location>
</feature>
<dbReference type="GO" id="GO:0005886">
    <property type="term" value="C:plasma membrane"/>
    <property type="evidence" value="ECO:0007669"/>
    <property type="project" value="UniProtKB-SubCell"/>
</dbReference>
<evidence type="ECO:0000256" key="4">
    <source>
        <dbReference type="ARBA" id="ARBA00022989"/>
    </source>
</evidence>
<keyword evidence="2" id="KW-0813">Transport</keyword>
<sequence length="404" mass="45018">MNMKKSLNRNISISYIYSFLIQLNVTSAIWVLYLAFKGMSLVQIGLVESIYHITSLLFELPTGAIADIYGKRFTLILGRILQIISSILMITANSFLGFTIAFIFCAAAKNLNSGSAEALVYDSLKGLNKEEKYKIIWGNLAFFMSIAQGIAVLLGGILADLSFIYAYILGLIVEIIALIITFGFTEVTTENGCKENNALIGQLVTSVKVLKVRKVVLYLILFSALIGSLQTTVFFYCQKYFEDLDYTKTSIALICALGSLFEAIFSKYAYKIENFFKIKGILIGISTVNILALTGLAVWQNLSVFFFLLTSITGGLAYTILSDYINSRIPSEYRATILSVDSLCFSLFMICIFPLFGLIADKIGFTMTFGIVGGMYIPAIIFILFKLRKYKVIEVSEDERKLEK</sequence>
<dbReference type="GO" id="GO:0022857">
    <property type="term" value="F:transmembrane transporter activity"/>
    <property type="evidence" value="ECO:0007669"/>
    <property type="project" value="InterPro"/>
</dbReference>
<keyword evidence="4 6" id="KW-1133">Transmembrane helix</keyword>
<evidence type="ECO:0000313" key="8">
    <source>
        <dbReference type="EMBL" id="MBL4933403.1"/>
    </source>
</evidence>
<dbReference type="RefSeq" id="WP_202768841.1">
    <property type="nucleotide sequence ID" value="NZ_JAESWA010000024.1"/>
</dbReference>
<feature type="transmembrane region" description="Helical" evidence="6">
    <location>
        <begin position="80"/>
        <end position="105"/>
    </location>
</feature>
<evidence type="ECO:0000259" key="7">
    <source>
        <dbReference type="PROSITE" id="PS50850"/>
    </source>
</evidence>
<dbReference type="InterPro" id="IPR053160">
    <property type="entry name" value="MFS_DHA3_Transporter"/>
</dbReference>
<feature type="transmembrane region" description="Helical" evidence="6">
    <location>
        <begin position="305"/>
        <end position="325"/>
    </location>
</feature>
<dbReference type="InterPro" id="IPR011701">
    <property type="entry name" value="MFS"/>
</dbReference>
<proteinExistence type="predicted"/>
<feature type="transmembrane region" description="Helical" evidence="6">
    <location>
        <begin position="135"/>
        <end position="158"/>
    </location>
</feature>
<evidence type="ECO:0000256" key="6">
    <source>
        <dbReference type="SAM" id="Phobius"/>
    </source>
</evidence>
<name>A0A937K670_9CLOT</name>
<evidence type="ECO:0000256" key="1">
    <source>
        <dbReference type="ARBA" id="ARBA00004651"/>
    </source>
</evidence>
<dbReference type="InterPro" id="IPR020846">
    <property type="entry name" value="MFS_dom"/>
</dbReference>
<dbReference type="Pfam" id="PF07690">
    <property type="entry name" value="MFS_1"/>
    <property type="match status" value="1"/>
</dbReference>
<dbReference type="AlphaFoldDB" id="A0A937K670"/>